<comment type="similarity">
    <text evidence="1">Belongs to the OSBP family.</text>
</comment>
<dbReference type="GO" id="GO:0032934">
    <property type="term" value="F:sterol binding"/>
    <property type="evidence" value="ECO:0007669"/>
    <property type="project" value="TreeGrafter"/>
</dbReference>
<protein>
    <submittedName>
        <fullName evidence="4">Oxysterol-binding protein</fullName>
    </submittedName>
</protein>
<dbReference type="VEuPathDB" id="ToxoDB:CSUI_010293"/>
<sequence length="227" mass="25813">MELLSFRIRDKETIRSFSSSRKADKSIHMIRAVVFTAEGYPVYRLTGAWSHSLYLEEYDQSVYSSSSLHPSAKASDRTSSSSPSRDSSSSSASQGNSHTSNSRKAPKSVPGKAFKDYWRSEGPPPSDSPDNKLLQLLDSCWDAVPVIENSRRLVWRPAARPSHSDIYYGFGYLTMELNEIRSEYDPANPDVCIARTDSRFRPDQRSYEEGRVEEAIEEKTRLEEKQR</sequence>
<feature type="compositionally biased region" description="Low complexity" evidence="3">
    <location>
        <begin position="66"/>
        <end position="102"/>
    </location>
</feature>
<name>A0A2C6KGW8_9APIC</name>
<dbReference type="GO" id="GO:0016020">
    <property type="term" value="C:membrane"/>
    <property type="evidence" value="ECO:0007669"/>
    <property type="project" value="TreeGrafter"/>
</dbReference>
<evidence type="ECO:0000256" key="1">
    <source>
        <dbReference type="ARBA" id="ARBA00008842"/>
    </source>
</evidence>
<dbReference type="InterPro" id="IPR000648">
    <property type="entry name" value="Oxysterol-bd"/>
</dbReference>
<reference evidence="4 5" key="1">
    <citation type="journal article" date="2017" name="Int. J. Parasitol.">
        <title>The genome of the protozoan parasite Cystoisospora suis and a reverse vaccinology approach to identify vaccine candidates.</title>
        <authorList>
            <person name="Palmieri N."/>
            <person name="Shrestha A."/>
            <person name="Ruttkowski B."/>
            <person name="Beck T."/>
            <person name="Vogl C."/>
            <person name="Tomley F."/>
            <person name="Blake D.P."/>
            <person name="Joachim A."/>
        </authorList>
    </citation>
    <scope>NUCLEOTIDE SEQUENCE [LARGE SCALE GENOMIC DNA]</scope>
    <source>
        <strain evidence="4 5">Wien I</strain>
    </source>
</reference>
<evidence type="ECO:0000256" key="3">
    <source>
        <dbReference type="SAM" id="MobiDB-lite"/>
    </source>
</evidence>
<dbReference type="RefSeq" id="XP_067917630.1">
    <property type="nucleotide sequence ID" value="XM_068070398.1"/>
</dbReference>
<keyword evidence="2" id="KW-0597">Phosphoprotein</keyword>
<dbReference type="Proteomes" id="UP000221165">
    <property type="component" value="Unassembled WGS sequence"/>
</dbReference>
<feature type="region of interest" description="Disordered" evidence="3">
    <location>
        <begin position="66"/>
        <end position="131"/>
    </location>
</feature>
<dbReference type="AlphaFoldDB" id="A0A2C6KGW8"/>
<dbReference type="OrthoDB" id="1854502at2759"/>
<dbReference type="SUPFAM" id="SSF144000">
    <property type="entry name" value="Oxysterol-binding protein-like"/>
    <property type="match status" value="1"/>
</dbReference>
<feature type="region of interest" description="Disordered" evidence="3">
    <location>
        <begin position="204"/>
        <end position="227"/>
    </location>
</feature>
<dbReference type="Pfam" id="PF01237">
    <property type="entry name" value="Oxysterol_BP"/>
    <property type="match status" value="1"/>
</dbReference>
<dbReference type="GO" id="GO:0005829">
    <property type="term" value="C:cytosol"/>
    <property type="evidence" value="ECO:0007669"/>
    <property type="project" value="TreeGrafter"/>
</dbReference>
<dbReference type="GeneID" id="94433609"/>
<dbReference type="PANTHER" id="PTHR10972">
    <property type="entry name" value="OXYSTEROL-BINDING PROTEIN-RELATED"/>
    <property type="match status" value="1"/>
</dbReference>
<organism evidence="4 5">
    <name type="scientific">Cystoisospora suis</name>
    <dbReference type="NCBI Taxonomy" id="483139"/>
    <lineage>
        <taxon>Eukaryota</taxon>
        <taxon>Sar</taxon>
        <taxon>Alveolata</taxon>
        <taxon>Apicomplexa</taxon>
        <taxon>Conoidasida</taxon>
        <taxon>Coccidia</taxon>
        <taxon>Eucoccidiorida</taxon>
        <taxon>Eimeriorina</taxon>
        <taxon>Sarcocystidae</taxon>
        <taxon>Cystoisospora</taxon>
    </lineage>
</organism>
<evidence type="ECO:0000313" key="4">
    <source>
        <dbReference type="EMBL" id="PHJ15898.1"/>
    </source>
</evidence>
<comment type="caution">
    <text evidence="4">The sequence shown here is derived from an EMBL/GenBank/DDBJ whole genome shotgun (WGS) entry which is preliminary data.</text>
</comment>
<dbReference type="InterPro" id="IPR037239">
    <property type="entry name" value="OSBP_sf"/>
</dbReference>
<dbReference type="PANTHER" id="PTHR10972:SF205">
    <property type="entry name" value="OXYSTEROL-BINDING PROTEIN 1"/>
    <property type="match status" value="1"/>
</dbReference>
<gene>
    <name evidence="4" type="ORF">CSUI_010293</name>
</gene>
<accession>A0A2C6KGW8</accession>
<proteinExistence type="inferred from homology"/>
<dbReference type="EMBL" id="MIGC01007060">
    <property type="protein sequence ID" value="PHJ15898.1"/>
    <property type="molecule type" value="Genomic_DNA"/>
</dbReference>
<evidence type="ECO:0000256" key="2">
    <source>
        <dbReference type="ARBA" id="ARBA00022553"/>
    </source>
</evidence>
<keyword evidence="5" id="KW-1185">Reference proteome</keyword>
<evidence type="ECO:0000313" key="5">
    <source>
        <dbReference type="Proteomes" id="UP000221165"/>
    </source>
</evidence>